<dbReference type="Proteomes" id="UP000677407">
    <property type="component" value="Segment"/>
</dbReference>
<reference evidence="2" key="1">
    <citation type="submission" date="2017-11" db="EMBL/GenBank/DDBJ databases">
        <title>The distinct marsupial branch of gammaherpesviruses includes novel host-derived genes seldom found in other viruses.</title>
        <authorList>
            <person name="Vaz P.K."/>
        </authorList>
    </citation>
    <scope>NUCLEOTIDE SEQUENCE</scope>
    <source>
        <strain evidence="2">36M/11</strain>
    </source>
</reference>
<dbReference type="GeneID" id="65102807"/>
<organism evidence="2">
    <name type="scientific">Phascolarctid gammaherpesvirus 1</name>
    <dbReference type="NCBI Taxonomy" id="2249313"/>
    <lineage>
        <taxon>Viruses</taxon>
        <taxon>Duplodnaviria</taxon>
        <taxon>Heunggongvirae</taxon>
        <taxon>Peploviricota</taxon>
        <taxon>Herviviricetes</taxon>
        <taxon>Herpesvirales</taxon>
        <taxon>Orthoherpesviridae</taxon>
        <taxon>Gammaherpesvirinae</taxon>
        <taxon>Manticavirus</taxon>
        <taxon>Manticavirus phascolarctidgamma1</taxon>
    </lineage>
</organism>
<gene>
    <name evidence="2" type="primary">Vp8</name>
</gene>
<feature type="compositionally biased region" description="Basic residues" evidence="1">
    <location>
        <begin position="115"/>
        <end position="132"/>
    </location>
</feature>
<keyword evidence="3" id="KW-1185">Reference proteome</keyword>
<feature type="region of interest" description="Disordered" evidence="1">
    <location>
        <begin position="1"/>
        <end position="146"/>
    </location>
</feature>
<dbReference type="KEGG" id="vg:65102807"/>
<feature type="compositionally biased region" description="Low complexity" evidence="1">
    <location>
        <begin position="74"/>
        <end position="101"/>
    </location>
</feature>
<name>A0A3S5HA23_9GAMA</name>
<proteinExistence type="predicted"/>
<feature type="compositionally biased region" description="Polar residues" evidence="1">
    <location>
        <begin position="21"/>
        <end position="31"/>
    </location>
</feature>
<dbReference type="EMBL" id="MG452722">
    <property type="protein sequence ID" value="AZB49252.1"/>
    <property type="molecule type" value="Genomic_DNA"/>
</dbReference>
<accession>A0A3S5HA23</accession>
<protein>
    <submittedName>
        <fullName evidence="2">Uncharacterized protein</fullName>
    </submittedName>
</protein>
<sequence length="146" mass="15840">MRKVELLEDRVKNCEKDHNTTDSTISPTLTVPSKDAFETTTLSASTPHIRHPSTPIPNSPCPTTNIGAPFTEAPTTITSPDTDSPTTLSTTPITTSTTTPKSSRDEVNRTPGTTTRKKEKTTTKSKKGHDTKRRMTDKVFGNNLGA</sequence>
<evidence type="ECO:0000313" key="3">
    <source>
        <dbReference type="Proteomes" id="UP000677407"/>
    </source>
</evidence>
<feature type="compositionally biased region" description="Basic and acidic residues" evidence="1">
    <location>
        <begin position="1"/>
        <end position="20"/>
    </location>
</feature>
<evidence type="ECO:0000256" key="1">
    <source>
        <dbReference type="SAM" id="MobiDB-lite"/>
    </source>
</evidence>
<evidence type="ECO:0000313" key="2">
    <source>
        <dbReference type="EMBL" id="AZB49252.1"/>
    </source>
</evidence>
<dbReference type="RefSeq" id="YP_010087522.1">
    <property type="nucleotide sequence ID" value="NC_055555.1"/>
</dbReference>